<dbReference type="PANTHER" id="PTHR48228">
    <property type="entry name" value="SUCCINYL-COA--D-CITRAMALATE COA-TRANSFERASE"/>
    <property type="match status" value="1"/>
</dbReference>
<dbReference type="Pfam" id="PF02515">
    <property type="entry name" value="CoA_transf_3"/>
    <property type="match status" value="1"/>
</dbReference>
<dbReference type="Proteomes" id="UP000298860">
    <property type="component" value="Unassembled WGS sequence"/>
</dbReference>
<keyword evidence="2" id="KW-1185">Reference proteome</keyword>
<dbReference type="InterPro" id="IPR023606">
    <property type="entry name" value="CoA-Trfase_III_dom_1_sf"/>
</dbReference>
<dbReference type="AlphaFoldDB" id="A0A4D4JAL7"/>
<dbReference type="Gene3D" id="3.40.50.10540">
    <property type="entry name" value="Crotonobetainyl-coa:carnitine coa-transferase, domain 1"/>
    <property type="match status" value="2"/>
</dbReference>
<reference evidence="2" key="1">
    <citation type="submission" date="2019-04" db="EMBL/GenBank/DDBJ databases">
        <title>Draft genome sequence of Pseudonocardiaceae bacterium SL3-2-4.</title>
        <authorList>
            <person name="Ningsih F."/>
            <person name="Yokota A."/>
            <person name="Sakai Y."/>
            <person name="Nanatani K."/>
            <person name="Yabe S."/>
            <person name="Oetari A."/>
            <person name="Sjamsuridzal W."/>
        </authorList>
    </citation>
    <scope>NUCLEOTIDE SEQUENCE [LARGE SCALE GENOMIC DNA]</scope>
    <source>
        <strain evidence="2">SL3-2-4</strain>
    </source>
</reference>
<dbReference type="SUPFAM" id="SSF89796">
    <property type="entry name" value="CoA-transferase family III (CaiB/BaiF)"/>
    <property type="match status" value="2"/>
</dbReference>
<organism evidence="1 2">
    <name type="scientific">Gandjariella thermophila</name>
    <dbReference type="NCBI Taxonomy" id="1931992"/>
    <lineage>
        <taxon>Bacteria</taxon>
        <taxon>Bacillati</taxon>
        <taxon>Actinomycetota</taxon>
        <taxon>Actinomycetes</taxon>
        <taxon>Pseudonocardiales</taxon>
        <taxon>Pseudonocardiaceae</taxon>
        <taxon>Gandjariella</taxon>
    </lineage>
</organism>
<evidence type="ECO:0000313" key="1">
    <source>
        <dbReference type="EMBL" id="GDY31718.1"/>
    </source>
</evidence>
<dbReference type="Gene3D" id="3.30.1540.10">
    <property type="entry name" value="formyl-coa transferase, domain 3"/>
    <property type="match status" value="1"/>
</dbReference>
<gene>
    <name evidence="1" type="ORF">GTS_33510</name>
</gene>
<dbReference type="InterPro" id="IPR044855">
    <property type="entry name" value="CoA-Trfase_III_dom3_sf"/>
</dbReference>
<name>A0A4D4JAL7_9PSEU</name>
<protein>
    <recommendedName>
        <fullName evidence="3">CoA transferase</fullName>
    </recommendedName>
</protein>
<dbReference type="GO" id="GO:0003824">
    <property type="term" value="F:catalytic activity"/>
    <property type="evidence" value="ECO:0007669"/>
    <property type="project" value="InterPro"/>
</dbReference>
<sequence>MAVAAGDDGRVDDLLDGVLADLGIAAAGELEVTGDPRPAALAAPLAVADCAVASVAACLVAAADLALARTGRWPAVALDTGHVAAAVRGEALLRDPAGRAVAGFAALSRLWPAADGWVRTHANYPWHREALLAAFGVPDGPDTEVAGPLAEAIAGRPARHVERRVDESGGLAVAARTEAEWRAGDTGRAVAATPLVTGEPLGTAAPLGRAAAGALPASRLRILDLTRVIAGPVGTRMLGALGADVLRVDHPHRPELPLHTVDGVVGKASAVVDAGTEDGRRTLHALLDEADVLVTGYRPGALRRLGLDPDQVAERHPGTVVVTLSAWGTTGPWGGRRGFDSLVQIATGIGWATSRDGARPGALPCQLLDHATGYLVAAGALAALARRARTGETTHVRLSLARTAQWLLDQGTRAGDGPPGADDGDAYRVPLGDGWTGIAPPGRLDGRPLTWPHLPPRYGQARPAFAT</sequence>
<evidence type="ECO:0008006" key="3">
    <source>
        <dbReference type="Google" id="ProtNLM"/>
    </source>
</evidence>
<proteinExistence type="predicted"/>
<dbReference type="InterPro" id="IPR003673">
    <property type="entry name" value="CoA-Trfase_fam_III"/>
</dbReference>
<dbReference type="PANTHER" id="PTHR48228:SF4">
    <property type="entry name" value="BLR3030 PROTEIN"/>
    <property type="match status" value="1"/>
</dbReference>
<comment type="caution">
    <text evidence="1">The sequence shown here is derived from an EMBL/GenBank/DDBJ whole genome shotgun (WGS) entry which is preliminary data.</text>
</comment>
<evidence type="ECO:0000313" key="2">
    <source>
        <dbReference type="Proteomes" id="UP000298860"/>
    </source>
</evidence>
<dbReference type="InterPro" id="IPR050509">
    <property type="entry name" value="CoA-transferase_III"/>
</dbReference>
<accession>A0A4D4JAL7</accession>
<dbReference type="EMBL" id="BJFL01000017">
    <property type="protein sequence ID" value="GDY31718.1"/>
    <property type="molecule type" value="Genomic_DNA"/>
</dbReference>